<protein>
    <submittedName>
        <fullName evidence="1">Uncharacterized protein</fullName>
    </submittedName>
</protein>
<reference evidence="1 2" key="1">
    <citation type="submission" date="2023-07" db="EMBL/GenBank/DDBJ databases">
        <title>Sorghum-associated microbial communities from plants grown in Nebraska, USA.</title>
        <authorList>
            <person name="Schachtman D."/>
        </authorList>
    </citation>
    <scope>NUCLEOTIDE SEQUENCE [LARGE SCALE GENOMIC DNA]</scope>
    <source>
        <strain evidence="1 2">DS1027</strain>
    </source>
</reference>
<dbReference type="EMBL" id="JAVDRD010000007">
    <property type="protein sequence ID" value="MDR6511908.1"/>
    <property type="molecule type" value="Genomic_DNA"/>
</dbReference>
<accession>A0ABU1MNI4</accession>
<proteinExistence type="predicted"/>
<comment type="caution">
    <text evidence="1">The sequence shown here is derived from an EMBL/GenBank/DDBJ whole genome shotgun (WGS) entry which is preliminary data.</text>
</comment>
<dbReference type="Proteomes" id="UP001184150">
    <property type="component" value="Unassembled WGS sequence"/>
</dbReference>
<organism evidence="1 2">
    <name type="scientific">Novosphingobium capsulatum</name>
    <dbReference type="NCBI Taxonomy" id="13688"/>
    <lineage>
        <taxon>Bacteria</taxon>
        <taxon>Pseudomonadati</taxon>
        <taxon>Pseudomonadota</taxon>
        <taxon>Alphaproteobacteria</taxon>
        <taxon>Sphingomonadales</taxon>
        <taxon>Sphingomonadaceae</taxon>
        <taxon>Novosphingobium</taxon>
    </lineage>
</organism>
<evidence type="ECO:0000313" key="1">
    <source>
        <dbReference type="EMBL" id="MDR6511908.1"/>
    </source>
</evidence>
<evidence type="ECO:0000313" key="2">
    <source>
        <dbReference type="Proteomes" id="UP001184150"/>
    </source>
</evidence>
<keyword evidence="2" id="KW-1185">Reference proteome</keyword>
<name>A0ABU1MNI4_9SPHN</name>
<gene>
    <name evidence="1" type="ORF">J2792_002791</name>
</gene>
<dbReference type="RefSeq" id="WP_169050092.1">
    <property type="nucleotide sequence ID" value="NZ_JAVDRD010000007.1"/>
</dbReference>
<sequence length="109" mass="11856">MQLFSILDEVACVLTGITARNPAMVARLRRQAKAMPPAEIAAHLANAIASATDAAHARAWEEAEHGMASAETLVDHEYYGELVAAWSLVAGEHQITSLDPWLGERDRLH</sequence>